<evidence type="ECO:0000313" key="6">
    <source>
        <dbReference type="EnsemblMetazoa" id="XP_016972126.1"/>
    </source>
</evidence>
<dbReference type="AlphaFoldDB" id="A0A6P4EFL6"/>
<evidence type="ECO:0000256" key="2">
    <source>
        <dbReference type="ARBA" id="ARBA00022690"/>
    </source>
</evidence>
<dbReference type="RefSeq" id="XP_016972126.1">
    <property type="nucleotide sequence ID" value="XM_017116637.1"/>
</dbReference>
<evidence type="ECO:0000256" key="1">
    <source>
        <dbReference type="ARBA" id="ARBA00009500"/>
    </source>
</evidence>
<evidence type="ECO:0000256" key="3">
    <source>
        <dbReference type="ARBA" id="ARBA00022900"/>
    </source>
</evidence>
<dbReference type="InterPro" id="IPR036186">
    <property type="entry name" value="Serpin_sf"/>
</dbReference>
<dbReference type="Proteomes" id="UP001652680">
    <property type="component" value="Unassembled WGS sequence"/>
</dbReference>
<dbReference type="InterPro" id="IPR042185">
    <property type="entry name" value="Serpin_sf_2"/>
</dbReference>
<dbReference type="Gene3D" id="2.30.39.10">
    <property type="entry name" value="Alpha-1-antitrypsin, domain 1"/>
    <property type="match status" value="1"/>
</dbReference>
<protein>
    <submittedName>
        <fullName evidence="8">Leukocyte elastase inhibitor-like</fullName>
    </submittedName>
</protein>
<dbReference type="EnsemblMetazoa" id="XM_017116637.1">
    <property type="protein sequence ID" value="XP_016972126.1"/>
    <property type="gene ID" value="LOC108039586"/>
</dbReference>
<feature type="domain" description="Serpin" evidence="5">
    <location>
        <begin position="1"/>
        <end position="337"/>
    </location>
</feature>
<evidence type="ECO:0000256" key="4">
    <source>
        <dbReference type="RuleBase" id="RU000411"/>
    </source>
</evidence>
<dbReference type="Pfam" id="PF00079">
    <property type="entry name" value="Serpin"/>
    <property type="match status" value="1"/>
</dbReference>
<organism evidence="8">
    <name type="scientific">Drosophila rhopaloa</name>
    <name type="common">Fruit fly</name>
    <dbReference type="NCBI Taxonomy" id="1041015"/>
    <lineage>
        <taxon>Eukaryota</taxon>
        <taxon>Metazoa</taxon>
        <taxon>Ecdysozoa</taxon>
        <taxon>Arthropoda</taxon>
        <taxon>Hexapoda</taxon>
        <taxon>Insecta</taxon>
        <taxon>Pterygota</taxon>
        <taxon>Neoptera</taxon>
        <taxon>Endopterygota</taxon>
        <taxon>Diptera</taxon>
        <taxon>Brachycera</taxon>
        <taxon>Muscomorpha</taxon>
        <taxon>Ephydroidea</taxon>
        <taxon>Drosophilidae</taxon>
        <taxon>Drosophila</taxon>
        <taxon>Sophophora</taxon>
    </lineage>
</organism>
<accession>A0A6P4EFL6</accession>
<keyword evidence="2" id="KW-0646">Protease inhibitor</keyword>
<evidence type="ECO:0000313" key="7">
    <source>
        <dbReference type="Proteomes" id="UP001652680"/>
    </source>
</evidence>
<dbReference type="GO" id="GO:0004867">
    <property type="term" value="F:serine-type endopeptidase inhibitor activity"/>
    <property type="evidence" value="ECO:0007669"/>
    <property type="project" value="UniProtKB-KW"/>
</dbReference>
<dbReference type="SUPFAM" id="SSF56574">
    <property type="entry name" value="Serpins"/>
    <property type="match status" value="1"/>
</dbReference>
<evidence type="ECO:0000313" key="8">
    <source>
        <dbReference type="RefSeq" id="XP_016972126.1"/>
    </source>
</evidence>
<dbReference type="InterPro" id="IPR000215">
    <property type="entry name" value="Serpin_fam"/>
</dbReference>
<dbReference type="PANTHER" id="PTHR11461:SF211">
    <property type="entry name" value="GH10112P-RELATED"/>
    <property type="match status" value="1"/>
</dbReference>
<dbReference type="SMART" id="SM00093">
    <property type="entry name" value="SERPIN"/>
    <property type="match status" value="1"/>
</dbReference>
<name>A0A6P4EFL6_DRORH</name>
<dbReference type="OrthoDB" id="671595at2759"/>
<keyword evidence="3" id="KW-0722">Serine protease inhibitor</keyword>
<dbReference type="GO" id="GO:0005615">
    <property type="term" value="C:extracellular space"/>
    <property type="evidence" value="ECO:0007669"/>
    <property type="project" value="InterPro"/>
</dbReference>
<dbReference type="InterPro" id="IPR042178">
    <property type="entry name" value="Serpin_sf_1"/>
</dbReference>
<dbReference type="InterPro" id="IPR023796">
    <property type="entry name" value="Serpin_dom"/>
</dbReference>
<evidence type="ECO:0000259" key="5">
    <source>
        <dbReference type="SMART" id="SM00093"/>
    </source>
</evidence>
<reference evidence="6" key="3">
    <citation type="submission" date="2025-05" db="UniProtKB">
        <authorList>
            <consortium name="EnsemblMetazoa"/>
        </authorList>
    </citation>
    <scope>IDENTIFICATION</scope>
</reference>
<comment type="similarity">
    <text evidence="1 4">Belongs to the serpin family.</text>
</comment>
<sequence>MIFSPTAIDLALAQIYLGAAGETETELRNVLGFPGRSKSEIMETFQRINPHILINSRMFVANGITILPSYQKMSRKYLHVDAGSMDLNFQGASKINQWVSSKTKGKVVDLIDFSMLDDATKVILVNVVRFVGEWKIPLKRASTGNFYLPDERRSVAIKMMDLFGNFKYDFQDKLDSHVTIIPYANSSLSMLLIVPKSFRGIRKAEDNLRSLDLSSLSLKKLQVSLPKFSIKYDQDLAQPLIELGVTNIFNDADLSELTKSKEKIRIDSIQHSASINVDEKGSRIVAAAGDELLLSARARKKKKTLEYGGLLVTCNRPFLFAIIENTKIFFFGRLSRPE</sequence>
<keyword evidence="7" id="KW-1185">Reference proteome</keyword>
<proteinExistence type="inferred from homology"/>
<dbReference type="GeneID" id="108039586"/>
<dbReference type="Gene3D" id="3.30.497.10">
    <property type="entry name" value="Antithrombin, subunit I, domain 2"/>
    <property type="match status" value="1"/>
</dbReference>
<reference evidence="8" key="2">
    <citation type="submission" date="2025-04" db="UniProtKB">
        <authorList>
            <consortium name="RefSeq"/>
        </authorList>
    </citation>
    <scope>IDENTIFICATION</scope>
</reference>
<gene>
    <name evidence="8" type="primary">LOC108039586</name>
    <name evidence="6" type="synonym">108039586</name>
</gene>
<dbReference type="PANTHER" id="PTHR11461">
    <property type="entry name" value="SERINE PROTEASE INHIBITOR, SERPIN"/>
    <property type="match status" value="1"/>
</dbReference>
<reference evidence="7" key="1">
    <citation type="journal article" date="2021" name="Elife">
        <title>Highly contiguous assemblies of 101 drosophilid genomes.</title>
        <authorList>
            <person name="Kim B.Y."/>
            <person name="Wang J.R."/>
            <person name="Miller D.E."/>
            <person name="Barmina O."/>
            <person name="Delaney E."/>
            <person name="Thompson A."/>
            <person name="Comeault A.A."/>
            <person name="Peede D."/>
            <person name="D'Agostino E.R."/>
            <person name="Pelaez J."/>
            <person name="Aguilar J.M."/>
            <person name="Haji D."/>
            <person name="Matsunaga T."/>
            <person name="Armstrong E.E."/>
            <person name="Zych M."/>
            <person name="Ogawa Y."/>
            <person name="Stamenkovic-Radak M."/>
            <person name="Jelic M."/>
            <person name="Veselinovic M.S."/>
            <person name="Tanaskovic M."/>
            <person name="Eric P."/>
            <person name="Gao J.J."/>
            <person name="Katoh T.K."/>
            <person name="Toda M.J."/>
            <person name="Watabe H."/>
            <person name="Watada M."/>
            <person name="Davis J.S."/>
            <person name="Moyle L.C."/>
            <person name="Manoli G."/>
            <person name="Bertolini E."/>
            <person name="Kostal V."/>
            <person name="Hawley R.S."/>
            <person name="Takahashi A."/>
            <person name="Jones C.D."/>
            <person name="Price D.K."/>
            <person name="Whiteman N."/>
            <person name="Kopp A."/>
            <person name="Matute D.R."/>
            <person name="Petrov D.A."/>
        </authorList>
    </citation>
    <scope>NUCLEOTIDE SEQUENCE [LARGE SCALE GENOMIC DNA]</scope>
</reference>